<accession>A0ABP9S9H4</accession>
<dbReference type="Proteomes" id="UP001500200">
    <property type="component" value="Unassembled WGS sequence"/>
</dbReference>
<evidence type="ECO:0000313" key="1">
    <source>
        <dbReference type="EMBL" id="GAA5192303.1"/>
    </source>
</evidence>
<gene>
    <name evidence="1" type="ORF">GCM10023346_13960</name>
</gene>
<evidence type="ECO:0000313" key="2">
    <source>
        <dbReference type="Proteomes" id="UP001500200"/>
    </source>
</evidence>
<proteinExistence type="predicted"/>
<dbReference type="EMBL" id="BAABKK010000010">
    <property type="protein sequence ID" value="GAA5192303.1"/>
    <property type="molecule type" value="Genomic_DNA"/>
</dbReference>
<organism evidence="1 2">
    <name type="scientific">Arthrobacter gyeryongensis</name>
    <dbReference type="NCBI Taxonomy" id="1650592"/>
    <lineage>
        <taxon>Bacteria</taxon>
        <taxon>Bacillati</taxon>
        <taxon>Actinomycetota</taxon>
        <taxon>Actinomycetes</taxon>
        <taxon>Micrococcales</taxon>
        <taxon>Micrococcaceae</taxon>
        <taxon>Arthrobacter</taxon>
    </lineage>
</organism>
<name>A0ABP9S9H4_9MICC</name>
<dbReference type="RefSeq" id="WP_345448556.1">
    <property type="nucleotide sequence ID" value="NZ_BAABKK010000010.1"/>
</dbReference>
<protein>
    <submittedName>
        <fullName evidence="1">Uncharacterized protein</fullName>
    </submittedName>
</protein>
<keyword evidence="2" id="KW-1185">Reference proteome</keyword>
<reference evidence="2" key="1">
    <citation type="journal article" date="2019" name="Int. J. Syst. Evol. Microbiol.">
        <title>The Global Catalogue of Microorganisms (GCM) 10K type strain sequencing project: providing services to taxonomists for standard genome sequencing and annotation.</title>
        <authorList>
            <consortium name="The Broad Institute Genomics Platform"/>
            <consortium name="The Broad Institute Genome Sequencing Center for Infectious Disease"/>
            <person name="Wu L."/>
            <person name="Ma J."/>
        </authorList>
    </citation>
    <scope>NUCLEOTIDE SEQUENCE [LARGE SCALE GENOMIC DNA]</scope>
    <source>
        <strain evidence="2">JCM 18514</strain>
    </source>
</reference>
<sequence>MLPFPENLTDAWAAVHLAIGGEIKRLGIVPVSEDLRFFAGEGGPVINTLVAIWNTPVDWQGRSKYGRIVPGMNLGGAVRPNNVRFSFGTGVIYNEHGSYLAPETLARLAVQRLSS</sequence>
<comment type="caution">
    <text evidence="1">The sequence shown here is derived from an EMBL/GenBank/DDBJ whole genome shotgun (WGS) entry which is preliminary data.</text>
</comment>